<feature type="transmembrane region" description="Helical" evidence="1">
    <location>
        <begin position="325"/>
        <end position="343"/>
    </location>
</feature>
<evidence type="ECO:0008006" key="4">
    <source>
        <dbReference type="Google" id="ProtNLM"/>
    </source>
</evidence>
<feature type="transmembrane region" description="Helical" evidence="1">
    <location>
        <begin position="264"/>
        <end position="283"/>
    </location>
</feature>
<dbReference type="GO" id="GO:0016020">
    <property type="term" value="C:membrane"/>
    <property type="evidence" value="ECO:0007669"/>
    <property type="project" value="InterPro"/>
</dbReference>
<dbReference type="Proteomes" id="UP000199159">
    <property type="component" value="Unassembled WGS sequence"/>
</dbReference>
<proteinExistence type="predicted"/>
<name>A0A1H0RP03_9BACI</name>
<dbReference type="InterPro" id="IPR017516">
    <property type="entry name" value="AbrB_dup"/>
</dbReference>
<dbReference type="PIRSF" id="PIRSF038991">
    <property type="entry name" value="Protein_AbrB"/>
    <property type="match status" value="1"/>
</dbReference>
<organism evidence="2 3">
    <name type="scientific">Litchfieldia salsa</name>
    <dbReference type="NCBI Taxonomy" id="930152"/>
    <lineage>
        <taxon>Bacteria</taxon>
        <taxon>Bacillati</taxon>
        <taxon>Bacillota</taxon>
        <taxon>Bacilli</taxon>
        <taxon>Bacillales</taxon>
        <taxon>Bacillaceae</taxon>
        <taxon>Litchfieldia</taxon>
    </lineage>
</organism>
<feature type="transmembrane region" description="Helical" evidence="1">
    <location>
        <begin position="6"/>
        <end position="34"/>
    </location>
</feature>
<dbReference type="Pfam" id="PF05145">
    <property type="entry name" value="AbrB"/>
    <property type="match status" value="1"/>
</dbReference>
<feature type="transmembrane region" description="Helical" evidence="1">
    <location>
        <begin position="55"/>
        <end position="73"/>
    </location>
</feature>
<feature type="transmembrane region" description="Helical" evidence="1">
    <location>
        <begin position="208"/>
        <end position="227"/>
    </location>
</feature>
<gene>
    <name evidence="2" type="ORF">SAMN05216565_102312</name>
</gene>
<dbReference type="STRING" id="930152.SAMN05216565_102312"/>
<protein>
    <recommendedName>
        <fullName evidence="4">AbrB family transcriptional regulator</fullName>
    </recommendedName>
</protein>
<dbReference type="NCBIfam" id="TIGR03082">
    <property type="entry name" value="Gneg_AbrB_dup"/>
    <property type="match status" value="2"/>
</dbReference>
<sequence length="355" mass="38366">MTSNKIIQVLLMFSIASLGAFLFYLLSFPIPWILGPLSVILLTKLITKKSTNLPIVFNNIALMLIGIYFGLSFTNSTIETIIPYIFPFLLSTVLLLIVSIGISIILSKFIELDPITSVFGSIPGGLSEMVAASESLSANSAMVTILQTVRLLTVVFTVPFLVVHMFSSNTVQFEPIVSITQTGNFLHYGWFLLAMLVGWLIRDLLPAAFVLGPLIVIASLSVIGIPLPNLAPILLIAAQITVGMSMGNKISIKDLKLAGKYGGYYFALTLLLILTSFGIGYLFSNLSTLSLSTSILSLAPGGMVEMVLTAQSVGADSSVVSALQLIRLLFIILVVPSFLKFMFRKAENKTVKTTV</sequence>
<dbReference type="PANTHER" id="PTHR38457:SF1">
    <property type="entry name" value="REGULATOR ABRB-RELATED"/>
    <property type="match status" value="1"/>
</dbReference>
<evidence type="ECO:0000313" key="2">
    <source>
        <dbReference type="EMBL" id="SDP31125.1"/>
    </source>
</evidence>
<keyword evidence="1" id="KW-0812">Transmembrane</keyword>
<reference evidence="3" key="1">
    <citation type="submission" date="2016-10" db="EMBL/GenBank/DDBJ databases">
        <authorList>
            <person name="Varghese N."/>
            <person name="Submissions S."/>
        </authorList>
    </citation>
    <scope>NUCLEOTIDE SEQUENCE [LARGE SCALE GENOMIC DNA]</scope>
    <source>
        <strain evidence="3">IBRC-M10078</strain>
    </source>
</reference>
<dbReference type="PANTHER" id="PTHR38457">
    <property type="entry name" value="REGULATOR ABRB-RELATED"/>
    <property type="match status" value="1"/>
</dbReference>
<dbReference type="InterPro" id="IPR007820">
    <property type="entry name" value="AbrB_fam"/>
</dbReference>
<dbReference type="AlphaFoldDB" id="A0A1H0RP03"/>
<accession>A0A1H0RP03</accession>
<feature type="transmembrane region" description="Helical" evidence="1">
    <location>
        <begin position="143"/>
        <end position="165"/>
    </location>
</feature>
<keyword evidence="1" id="KW-0472">Membrane</keyword>
<dbReference type="EMBL" id="FNJU01000002">
    <property type="protein sequence ID" value="SDP31125.1"/>
    <property type="molecule type" value="Genomic_DNA"/>
</dbReference>
<evidence type="ECO:0000256" key="1">
    <source>
        <dbReference type="SAM" id="Phobius"/>
    </source>
</evidence>
<dbReference type="GO" id="GO:0010468">
    <property type="term" value="P:regulation of gene expression"/>
    <property type="evidence" value="ECO:0007669"/>
    <property type="project" value="InterPro"/>
</dbReference>
<keyword evidence="3" id="KW-1185">Reference proteome</keyword>
<evidence type="ECO:0000313" key="3">
    <source>
        <dbReference type="Proteomes" id="UP000199159"/>
    </source>
</evidence>
<dbReference type="RefSeq" id="WP_238457177.1">
    <property type="nucleotide sequence ID" value="NZ_FNJU01000002.1"/>
</dbReference>
<feature type="transmembrane region" description="Helical" evidence="1">
    <location>
        <begin position="85"/>
        <end position="106"/>
    </location>
</feature>
<feature type="transmembrane region" description="Helical" evidence="1">
    <location>
        <begin position="185"/>
        <end position="201"/>
    </location>
</feature>
<keyword evidence="1" id="KW-1133">Transmembrane helix</keyword>